<proteinExistence type="predicted"/>
<gene>
    <name evidence="1" type="ORF">RHMOL_Rhmol01G0144300</name>
</gene>
<sequence>MPSSGHRRSHRSAGEEGDQRSKKRAKVAEDDMEVLGVGHTEDDSADPNGSSVLFVPDFECSDGHVLTVADSLAERPFLPMTLLKELALPKDMESLPAGKANNMAKLCLFLAKVNQNGVKVATDLIEVLEVKVAEAAIGQEERDWLLIEIKDVKAERDRLKEEKKRMEDDLPRQLEEAKDPGYNEVDEYYKQQVEGLVKRGFKDGELKGIKDTNNSSFLRRYQVSLDYAEVPEDDHRREPPVVPLTTRAPTSSQAA</sequence>
<evidence type="ECO:0000313" key="1">
    <source>
        <dbReference type="EMBL" id="KAI8571767.1"/>
    </source>
</evidence>
<keyword evidence="2" id="KW-1185">Reference proteome</keyword>
<protein>
    <submittedName>
        <fullName evidence="1">Uncharacterized protein</fullName>
    </submittedName>
</protein>
<evidence type="ECO:0000313" key="2">
    <source>
        <dbReference type="Proteomes" id="UP001062846"/>
    </source>
</evidence>
<dbReference type="Proteomes" id="UP001062846">
    <property type="component" value="Chromosome 1"/>
</dbReference>
<comment type="caution">
    <text evidence="1">The sequence shown here is derived from an EMBL/GenBank/DDBJ whole genome shotgun (WGS) entry which is preliminary data.</text>
</comment>
<organism evidence="1 2">
    <name type="scientific">Rhododendron molle</name>
    <name type="common">Chinese azalea</name>
    <name type="synonym">Azalea mollis</name>
    <dbReference type="NCBI Taxonomy" id="49168"/>
    <lineage>
        <taxon>Eukaryota</taxon>
        <taxon>Viridiplantae</taxon>
        <taxon>Streptophyta</taxon>
        <taxon>Embryophyta</taxon>
        <taxon>Tracheophyta</taxon>
        <taxon>Spermatophyta</taxon>
        <taxon>Magnoliopsida</taxon>
        <taxon>eudicotyledons</taxon>
        <taxon>Gunneridae</taxon>
        <taxon>Pentapetalae</taxon>
        <taxon>asterids</taxon>
        <taxon>Ericales</taxon>
        <taxon>Ericaceae</taxon>
        <taxon>Ericoideae</taxon>
        <taxon>Rhodoreae</taxon>
        <taxon>Rhododendron</taxon>
    </lineage>
</organism>
<accession>A0ACC0Q4G2</accession>
<name>A0ACC0Q4G2_RHOML</name>
<reference evidence="1" key="1">
    <citation type="submission" date="2022-02" db="EMBL/GenBank/DDBJ databases">
        <title>Plant Genome Project.</title>
        <authorList>
            <person name="Zhang R.-G."/>
        </authorList>
    </citation>
    <scope>NUCLEOTIDE SEQUENCE</scope>
    <source>
        <strain evidence="1">AT1</strain>
    </source>
</reference>
<dbReference type="EMBL" id="CM046388">
    <property type="protein sequence ID" value="KAI8571767.1"/>
    <property type="molecule type" value="Genomic_DNA"/>
</dbReference>